<gene>
    <name evidence="2" type="ORF">GLYMA_20G228800</name>
</gene>
<feature type="signal peptide" evidence="1">
    <location>
        <begin position="1"/>
        <end position="17"/>
    </location>
</feature>
<reference evidence="2 3" key="1">
    <citation type="journal article" date="2010" name="Nature">
        <title>Genome sequence of the palaeopolyploid soybean.</title>
        <authorList>
            <person name="Schmutz J."/>
            <person name="Cannon S.B."/>
            <person name="Schlueter J."/>
            <person name="Ma J."/>
            <person name="Mitros T."/>
            <person name="Nelson W."/>
            <person name="Hyten D.L."/>
            <person name="Song Q."/>
            <person name="Thelen J.J."/>
            <person name="Cheng J."/>
            <person name="Xu D."/>
            <person name="Hellsten U."/>
            <person name="May G.D."/>
            <person name="Yu Y."/>
            <person name="Sakurai T."/>
            <person name="Umezawa T."/>
            <person name="Bhattacharyya M.K."/>
            <person name="Sandhu D."/>
            <person name="Valliyodan B."/>
            <person name="Lindquist E."/>
            <person name="Peto M."/>
            <person name="Grant D."/>
            <person name="Shu S."/>
            <person name="Goodstein D."/>
            <person name="Barry K."/>
            <person name="Futrell-Griggs M."/>
            <person name="Abernathy B."/>
            <person name="Du J."/>
            <person name="Tian Z."/>
            <person name="Zhu L."/>
            <person name="Gill N."/>
            <person name="Joshi T."/>
            <person name="Libault M."/>
            <person name="Sethuraman A."/>
            <person name="Zhang X.-C."/>
            <person name="Shinozaki K."/>
            <person name="Nguyen H.T."/>
            <person name="Wing R.A."/>
            <person name="Cregan P."/>
            <person name="Specht J."/>
            <person name="Grimwood J."/>
            <person name="Rokhsar D."/>
            <person name="Stacey G."/>
            <person name="Shoemaker R.C."/>
            <person name="Jackson S.A."/>
        </authorList>
    </citation>
    <scope>NUCLEOTIDE SEQUENCE</scope>
    <source>
        <strain evidence="3">cv. Williams 82</strain>
        <tissue evidence="2">Callus</tissue>
    </source>
</reference>
<dbReference type="Gramene" id="KRG92756">
    <property type="protein sequence ID" value="KRG92756"/>
    <property type="gene ID" value="GLYMA_20G228800"/>
</dbReference>
<name>A0A0R0ERX5_SOYBN</name>
<dbReference type="AlphaFoldDB" id="A0A0R0ERX5"/>
<evidence type="ECO:0008006" key="5">
    <source>
        <dbReference type="Google" id="ProtNLM"/>
    </source>
</evidence>
<evidence type="ECO:0000313" key="4">
    <source>
        <dbReference type="Proteomes" id="UP000008827"/>
    </source>
</evidence>
<proteinExistence type="predicted"/>
<dbReference type="Proteomes" id="UP000008827">
    <property type="component" value="Chromosome 20"/>
</dbReference>
<protein>
    <recommendedName>
        <fullName evidence="5">Secreted protein</fullName>
    </recommendedName>
</protein>
<keyword evidence="4" id="KW-1185">Reference proteome</keyword>
<feature type="chain" id="PRO_5014520845" description="Secreted protein" evidence="1">
    <location>
        <begin position="18"/>
        <end position="69"/>
    </location>
</feature>
<evidence type="ECO:0000313" key="3">
    <source>
        <dbReference type="EnsemblPlants" id="KRG92756"/>
    </source>
</evidence>
<keyword evidence="1" id="KW-0732">Signal</keyword>
<evidence type="ECO:0000313" key="2">
    <source>
        <dbReference type="EMBL" id="KRG92756.1"/>
    </source>
</evidence>
<accession>A0A0R0ERX5</accession>
<evidence type="ECO:0000256" key="1">
    <source>
        <dbReference type="SAM" id="SignalP"/>
    </source>
</evidence>
<reference evidence="2" key="3">
    <citation type="submission" date="2018-07" db="EMBL/GenBank/DDBJ databases">
        <title>WGS assembly of Glycine max.</title>
        <authorList>
            <person name="Schmutz J."/>
            <person name="Cannon S."/>
            <person name="Schlueter J."/>
            <person name="Ma J."/>
            <person name="Mitros T."/>
            <person name="Nelson W."/>
            <person name="Hyten D."/>
            <person name="Song Q."/>
            <person name="Thelen J."/>
            <person name="Cheng J."/>
            <person name="Xu D."/>
            <person name="Hellsten U."/>
            <person name="May G."/>
            <person name="Yu Y."/>
            <person name="Sakurai T."/>
            <person name="Umezawa T."/>
            <person name="Bhattacharyya M."/>
            <person name="Sandhu D."/>
            <person name="Valliyodan B."/>
            <person name="Lindquist E."/>
            <person name="Peto M."/>
            <person name="Grant D."/>
            <person name="Shu S."/>
            <person name="Goodstein D."/>
            <person name="Barry K."/>
            <person name="Futrell-Griggs M."/>
            <person name="Abernathy B."/>
            <person name="Du J."/>
            <person name="Tian Z."/>
            <person name="Zhu L."/>
            <person name="Gill N."/>
            <person name="Joshi T."/>
            <person name="Libault M."/>
            <person name="Sethuraman A."/>
            <person name="Zhang X."/>
            <person name="Shinozaki K."/>
            <person name="Nguyen H."/>
            <person name="Wing R."/>
            <person name="Cregan P."/>
            <person name="Specht J."/>
            <person name="Grimwood J."/>
            <person name="Rokhsar D."/>
            <person name="Stacey G."/>
            <person name="Shoemaker R."/>
            <person name="Jackson S."/>
        </authorList>
    </citation>
    <scope>NUCLEOTIDE SEQUENCE</scope>
    <source>
        <tissue evidence="2">Callus</tissue>
    </source>
</reference>
<reference evidence="3" key="2">
    <citation type="submission" date="2018-02" db="UniProtKB">
        <authorList>
            <consortium name="EnsemblPlants"/>
        </authorList>
    </citation>
    <scope>IDENTIFICATION</scope>
    <source>
        <strain evidence="3">Williams 82</strain>
    </source>
</reference>
<organism evidence="2">
    <name type="scientific">Glycine max</name>
    <name type="common">Soybean</name>
    <name type="synonym">Glycine hispida</name>
    <dbReference type="NCBI Taxonomy" id="3847"/>
    <lineage>
        <taxon>Eukaryota</taxon>
        <taxon>Viridiplantae</taxon>
        <taxon>Streptophyta</taxon>
        <taxon>Embryophyta</taxon>
        <taxon>Tracheophyta</taxon>
        <taxon>Spermatophyta</taxon>
        <taxon>Magnoliopsida</taxon>
        <taxon>eudicotyledons</taxon>
        <taxon>Gunneridae</taxon>
        <taxon>Pentapetalae</taxon>
        <taxon>rosids</taxon>
        <taxon>fabids</taxon>
        <taxon>Fabales</taxon>
        <taxon>Fabaceae</taxon>
        <taxon>Papilionoideae</taxon>
        <taxon>50 kb inversion clade</taxon>
        <taxon>NPAAA clade</taxon>
        <taxon>indigoferoid/millettioid clade</taxon>
        <taxon>Phaseoleae</taxon>
        <taxon>Glycine</taxon>
        <taxon>Glycine subgen. Soja</taxon>
    </lineage>
</organism>
<dbReference type="EMBL" id="CM000853">
    <property type="protein sequence ID" value="KRG92756.1"/>
    <property type="molecule type" value="Genomic_DNA"/>
</dbReference>
<sequence length="69" mass="7951">MNCPMINFILFTRVVVSVLLLMPNSDNSKKSIYTLCKAIKRNIVAVHEESHVQPFTISCFCFNDRLFVI</sequence>
<dbReference type="InParanoid" id="A0A0R0ERX5"/>
<dbReference type="EnsemblPlants" id="KRG92756">
    <property type="protein sequence ID" value="KRG92756"/>
    <property type="gene ID" value="GLYMA_20G228800"/>
</dbReference>